<feature type="transmembrane region" description="Helical" evidence="8">
    <location>
        <begin position="84"/>
        <end position="105"/>
    </location>
</feature>
<dbReference type="CAZy" id="GT83">
    <property type="family name" value="Glycosyltransferase Family 83"/>
</dbReference>
<dbReference type="GO" id="GO:0005886">
    <property type="term" value="C:plasma membrane"/>
    <property type="evidence" value="ECO:0007669"/>
    <property type="project" value="UniProtKB-SubCell"/>
</dbReference>
<name>E3HDL7_ILYPC</name>
<dbReference type="OrthoDB" id="8353433at2"/>
<keyword evidence="6 8" id="KW-1133">Transmembrane helix</keyword>
<dbReference type="PANTHER" id="PTHR33908:SF3">
    <property type="entry name" value="UNDECAPRENYL PHOSPHATE-ALPHA-4-AMINO-4-DEOXY-L-ARABINOSE ARABINOSYL TRANSFERASE"/>
    <property type="match status" value="1"/>
</dbReference>
<protein>
    <submittedName>
        <fullName evidence="10">Integral membrane protein</fullName>
    </submittedName>
</protein>
<feature type="transmembrane region" description="Helical" evidence="8">
    <location>
        <begin position="376"/>
        <end position="398"/>
    </location>
</feature>
<keyword evidence="4" id="KW-0808">Transferase</keyword>
<proteinExistence type="predicted"/>
<feature type="domain" description="Glycosyltransferase RgtA/B/C/D-like" evidence="9">
    <location>
        <begin position="62"/>
        <end position="216"/>
    </location>
</feature>
<dbReference type="EMBL" id="CP002282">
    <property type="protein sequence ID" value="ADO84203.1"/>
    <property type="molecule type" value="Genomic_DNA"/>
</dbReference>
<dbReference type="GO" id="GO:0010041">
    <property type="term" value="P:response to iron(III) ion"/>
    <property type="evidence" value="ECO:0007669"/>
    <property type="project" value="TreeGrafter"/>
</dbReference>
<evidence type="ECO:0000313" key="10">
    <source>
        <dbReference type="EMBL" id="ADO84203.1"/>
    </source>
</evidence>
<feature type="transmembrane region" description="Helical" evidence="8">
    <location>
        <begin position="289"/>
        <end position="309"/>
    </location>
</feature>
<feature type="transmembrane region" description="Helical" evidence="8">
    <location>
        <begin position="348"/>
        <end position="370"/>
    </location>
</feature>
<accession>E3HDL7</accession>
<feature type="transmembrane region" description="Helical" evidence="8">
    <location>
        <begin position="9"/>
        <end position="27"/>
    </location>
</feature>
<keyword evidence="3" id="KW-0328">Glycosyltransferase</keyword>
<comment type="subcellular location">
    <subcellularLocation>
        <location evidence="1">Cell membrane</location>
        <topology evidence="1">Multi-pass membrane protein</topology>
    </subcellularLocation>
</comment>
<feature type="transmembrane region" description="Helical" evidence="8">
    <location>
        <begin position="114"/>
        <end position="133"/>
    </location>
</feature>
<feature type="transmembrane region" description="Helical" evidence="8">
    <location>
        <begin position="410"/>
        <end position="429"/>
    </location>
</feature>
<feature type="transmembrane region" description="Helical" evidence="8">
    <location>
        <begin position="139"/>
        <end position="156"/>
    </location>
</feature>
<dbReference type="Pfam" id="PF13231">
    <property type="entry name" value="PMT_2"/>
    <property type="match status" value="1"/>
</dbReference>
<evidence type="ECO:0000256" key="8">
    <source>
        <dbReference type="SAM" id="Phobius"/>
    </source>
</evidence>
<feature type="transmembrane region" description="Helical" evidence="8">
    <location>
        <begin position="210"/>
        <end position="230"/>
    </location>
</feature>
<feature type="transmembrane region" description="Helical" evidence="8">
    <location>
        <begin position="315"/>
        <end position="336"/>
    </location>
</feature>
<keyword evidence="2" id="KW-1003">Cell membrane</keyword>
<feature type="transmembrane region" description="Helical" evidence="8">
    <location>
        <begin position="255"/>
        <end position="277"/>
    </location>
</feature>
<dbReference type="Proteomes" id="UP000006875">
    <property type="component" value="Plasmid pILYOP01"/>
</dbReference>
<dbReference type="GO" id="GO:0016763">
    <property type="term" value="F:pentosyltransferase activity"/>
    <property type="evidence" value="ECO:0007669"/>
    <property type="project" value="TreeGrafter"/>
</dbReference>
<evidence type="ECO:0000256" key="1">
    <source>
        <dbReference type="ARBA" id="ARBA00004651"/>
    </source>
</evidence>
<organism evidence="10 11">
    <name type="scientific">Ilyobacter polytropus (strain ATCC 51220 / DSM 2926 / LMG 16218 / CuHBu1)</name>
    <dbReference type="NCBI Taxonomy" id="572544"/>
    <lineage>
        <taxon>Bacteria</taxon>
        <taxon>Fusobacteriati</taxon>
        <taxon>Fusobacteriota</taxon>
        <taxon>Fusobacteriia</taxon>
        <taxon>Fusobacteriales</taxon>
        <taxon>Fusobacteriaceae</taxon>
        <taxon>Ilyobacter</taxon>
    </lineage>
</organism>
<keyword evidence="7 8" id="KW-0472">Membrane</keyword>
<keyword evidence="5 8" id="KW-0812">Transmembrane</keyword>
<dbReference type="AlphaFoldDB" id="E3HDL7"/>
<keyword evidence="10" id="KW-0614">Plasmid</keyword>
<reference evidence="10 11" key="1">
    <citation type="journal article" date="2010" name="Stand. Genomic Sci.">
        <title>Complete genome sequence of Ilyobacter polytropus type strain (CuHbu1).</title>
        <authorList>
            <person name="Sikorski J."/>
            <person name="Chertkov O."/>
            <person name="Lapidus A."/>
            <person name="Nolan M."/>
            <person name="Lucas S."/>
            <person name="Del Rio T.G."/>
            <person name="Tice H."/>
            <person name="Cheng J.F."/>
            <person name="Tapia R."/>
            <person name="Han C."/>
            <person name="Goodwin L."/>
            <person name="Pitluck S."/>
            <person name="Liolios K."/>
            <person name="Ivanova N."/>
            <person name="Mavromatis K."/>
            <person name="Mikhailova N."/>
            <person name="Pati A."/>
            <person name="Chen A."/>
            <person name="Palaniappan K."/>
            <person name="Land M."/>
            <person name="Hauser L."/>
            <person name="Chang Y.J."/>
            <person name="Jeffries C.D."/>
            <person name="Brambilla E."/>
            <person name="Yasawong M."/>
            <person name="Rohde M."/>
            <person name="Pukall R."/>
            <person name="Spring S."/>
            <person name="Goker M."/>
            <person name="Woyke T."/>
            <person name="Bristow J."/>
            <person name="Eisen J.A."/>
            <person name="Markowitz V."/>
            <person name="Hugenholtz P."/>
            <person name="Kyrpides N.C."/>
            <person name="Klenk H.P."/>
        </authorList>
    </citation>
    <scope>NUCLEOTIDE SEQUENCE [LARGE SCALE GENOMIC DNA]</scope>
    <source>
        <strain evidence="11">ATCC 51220 / DSM 2926 / LMG 16218 / CuHBu1</strain>
        <plasmid evidence="11">pILYOP01</plasmid>
    </source>
</reference>
<evidence type="ECO:0000256" key="6">
    <source>
        <dbReference type="ARBA" id="ARBA00022989"/>
    </source>
</evidence>
<evidence type="ECO:0000256" key="3">
    <source>
        <dbReference type="ARBA" id="ARBA00022676"/>
    </source>
</evidence>
<geneLocation type="plasmid" evidence="10 11">
    <name>pILYOP01</name>
</geneLocation>
<dbReference type="KEGG" id="ipo:Ilyop_2444"/>
<dbReference type="GO" id="GO:0009103">
    <property type="term" value="P:lipopolysaccharide biosynthetic process"/>
    <property type="evidence" value="ECO:0007669"/>
    <property type="project" value="UniProtKB-ARBA"/>
</dbReference>
<keyword evidence="11" id="KW-1185">Reference proteome</keyword>
<sequence>MQARERKNLLYLFFYGMITLFPDLWAGRVGIMEARNFVTAREMVQNGNWIITTMNGKFRFEKPPFPTWLTALFMKFFNTTTNEFVLRLPIAICTLGLIFLIYFLVKSATENPELAFISGFVSTTTFMIIKLGNDNAWDMFPYIFMFGCVTYIFIGLKSLNTRDFIISGVFMGASLLSKGPIPVYGMMLPFFVAYSVTYGFSNIRVSWKKISLTIIIGVSLAALWPAAIMLTQKDLFISVMNKEASTWSNKHVKSIFYYFDYIIYIGVWMIFALASFFKKWSEKRSPDNKFFSMLFLWNLITFVLISLIKMKKKRYGVPLYILTPMMASHLIFYFMNKDWKELVKKENFIIKIHTILMVTISILIFPMFYFKGYRSGYIGIIYLSFIAVVFLFFSYEFIMGFTEKRKIKQILFLTGFLMITINISVTWFVQKYVKTEYRNEYKYLSTLKSSGPQEYPIYTFDDDEITNVWNVGQKIELIGDLQELPNNFFVLDDREEPLIKEKFRTEFIIKSKNTYYKYEDEDKVIYLYRMAKSTKN</sequence>
<evidence type="ECO:0000256" key="4">
    <source>
        <dbReference type="ARBA" id="ARBA00022679"/>
    </source>
</evidence>
<gene>
    <name evidence="10" type="ordered locus">Ilyop_2444</name>
</gene>
<evidence type="ECO:0000256" key="7">
    <source>
        <dbReference type="ARBA" id="ARBA00023136"/>
    </source>
</evidence>
<evidence type="ECO:0000256" key="5">
    <source>
        <dbReference type="ARBA" id="ARBA00022692"/>
    </source>
</evidence>
<dbReference type="PANTHER" id="PTHR33908">
    <property type="entry name" value="MANNOSYLTRANSFERASE YKCB-RELATED"/>
    <property type="match status" value="1"/>
</dbReference>
<dbReference type="InterPro" id="IPR038731">
    <property type="entry name" value="RgtA/B/C-like"/>
</dbReference>
<dbReference type="HOGENOM" id="CLU_036997_0_0_0"/>
<evidence type="ECO:0000256" key="2">
    <source>
        <dbReference type="ARBA" id="ARBA00022475"/>
    </source>
</evidence>
<feature type="transmembrane region" description="Helical" evidence="8">
    <location>
        <begin position="187"/>
        <end position="203"/>
    </location>
</feature>
<evidence type="ECO:0000313" key="11">
    <source>
        <dbReference type="Proteomes" id="UP000006875"/>
    </source>
</evidence>
<evidence type="ECO:0000259" key="9">
    <source>
        <dbReference type="Pfam" id="PF13231"/>
    </source>
</evidence>
<dbReference type="InterPro" id="IPR050297">
    <property type="entry name" value="LipidA_mod_glycosyltrf_83"/>
</dbReference>
<dbReference type="RefSeq" id="WP_013388862.1">
    <property type="nucleotide sequence ID" value="NC_014633.1"/>
</dbReference>